<evidence type="ECO:0000256" key="5">
    <source>
        <dbReference type="ARBA" id="ARBA00023242"/>
    </source>
</evidence>
<sequence length="117" mass="13778">MEQHRFTKLLSPTDTSHRLTIPMANLGDFELPTGQHAINIEVTDTLEQPWTFKLSIRRNNNPNPRPIFTGQWIQFVKEKGLRAGDRIVFSRQQIEGNGVQYRIRAERKIFKYWVNVQ</sequence>
<reference evidence="8" key="1">
    <citation type="journal article" date="2019" name="Gigascience">
        <title>De novo genome assembly of the endangered Acer yangbiense, a plant species with extremely small populations endemic to Yunnan Province, China.</title>
        <authorList>
            <person name="Yang J."/>
            <person name="Wariss H.M."/>
            <person name="Tao L."/>
            <person name="Zhang R."/>
            <person name="Yun Q."/>
            <person name="Hollingsworth P."/>
            <person name="Dao Z."/>
            <person name="Luo G."/>
            <person name="Guo H."/>
            <person name="Ma Y."/>
            <person name="Sun W."/>
        </authorList>
    </citation>
    <scope>NUCLEOTIDE SEQUENCE [LARGE SCALE GENOMIC DNA]</scope>
    <source>
        <strain evidence="8">cv. br00</strain>
    </source>
</reference>
<dbReference type="EMBL" id="VDCV01000009">
    <property type="protein sequence ID" value="KAB5541038.1"/>
    <property type="molecule type" value="Genomic_DNA"/>
</dbReference>
<dbReference type="SUPFAM" id="SSF101936">
    <property type="entry name" value="DNA-binding pseudobarrel domain"/>
    <property type="match status" value="1"/>
</dbReference>
<evidence type="ECO:0000256" key="1">
    <source>
        <dbReference type="ARBA" id="ARBA00004123"/>
    </source>
</evidence>
<dbReference type="PROSITE" id="PS50863">
    <property type="entry name" value="B3"/>
    <property type="match status" value="1"/>
</dbReference>
<dbReference type="GO" id="GO:0003677">
    <property type="term" value="F:DNA binding"/>
    <property type="evidence" value="ECO:0007669"/>
    <property type="project" value="UniProtKB-KW"/>
</dbReference>
<evidence type="ECO:0000313" key="7">
    <source>
        <dbReference type="EMBL" id="KAB5541038.1"/>
    </source>
</evidence>
<dbReference type="Proteomes" id="UP000326939">
    <property type="component" value="Chromosome 9"/>
</dbReference>
<keyword evidence="8" id="KW-1185">Reference proteome</keyword>
<evidence type="ECO:0000256" key="3">
    <source>
        <dbReference type="ARBA" id="ARBA00023125"/>
    </source>
</evidence>
<dbReference type="Gene3D" id="2.40.330.10">
    <property type="entry name" value="DNA-binding pseudobarrel domain"/>
    <property type="match status" value="1"/>
</dbReference>
<dbReference type="SMART" id="SM01019">
    <property type="entry name" value="B3"/>
    <property type="match status" value="1"/>
</dbReference>
<dbReference type="AlphaFoldDB" id="A0A5N5LEX3"/>
<dbReference type="CDD" id="cd10017">
    <property type="entry name" value="B3_DNA"/>
    <property type="match status" value="1"/>
</dbReference>
<dbReference type="InterPro" id="IPR015300">
    <property type="entry name" value="DNA-bd_pseudobarrel_sf"/>
</dbReference>
<comment type="caution">
    <text evidence="7">The sequence shown here is derived from an EMBL/GenBank/DDBJ whole genome shotgun (WGS) entry which is preliminary data.</text>
</comment>
<gene>
    <name evidence="7" type="ORF">DKX38_014012</name>
</gene>
<dbReference type="PANTHER" id="PTHR31140">
    <property type="entry name" value="B3 DOMAIN-CONTAINING TRANSCRIPTION FACTOR ABI3"/>
    <property type="match status" value="1"/>
</dbReference>
<evidence type="ECO:0000256" key="2">
    <source>
        <dbReference type="ARBA" id="ARBA00023015"/>
    </source>
</evidence>
<dbReference type="GO" id="GO:0005634">
    <property type="term" value="C:nucleus"/>
    <property type="evidence" value="ECO:0007669"/>
    <property type="project" value="UniProtKB-SubCell"/>
</dbReference>
<protein>
    <recommendedName>
        <fullName evidence="6">TF-B3 domain-containing protein</fullName>
    </recommendedName>
</protein>
<feature type="domain" description="TF-B3" evidence="6">
    <location>
        <begin position="4"/>
        <end position="107"/>
    </location>
</feature>
<organism evidence="7 8">
    <name type="scientific">Salix brachista</name>
    <dbReference type="NCBI Taxonomy" id="2182728"/>
    <lineage>
        <taxon>Eukaryota</taxon>
        <taxon>Viridiplantae</taxon>
        <taxon>Streptophyta</taxon>
        <taxon>Embryophyta</taxon>
        <taxon>Tracheophyta</taxon>
        <taxon>Spermatophyta</taxon>
        <taxon>Magnoliopsida</taxon>
        <taxon>eudicotyledons</taxon>
        <taxon>Gunneridae</taxon>
        <taxon>Pentapetalae</taxon>
        <taxon>rosids</taxon>
        <taxon>fabids</taxon>
        <taxon>Malpighiales</taxon>
        <taxon>Salicaceae</taxon>
        <taxon>Saliceae</taxon>
        <taxon>Salix</taxon>
    </lineage>
</organism>
<evidence type="ECO:0000256" key="4">
    <source>
        <dbReference type="ARBA" id="ARBA00023163"/>
    </source>
</evidence>
<keyword evidence="5" id="KW-0539">Nucleus</keyword>
<evidence type="ECO:0000313" key="8">
    <source>
        <dbReference type="Proteomes" id="UP000326939"/>
    </source>
</evidence>
<evidence type="ECO:0000259" key="6">
    <source>
        <dbReference type="PROSITE" id="PS50863"/>
    </source>
</evidence>
<keyword evidence="3" id="KW-0238">DNA-binding</keyword>
<accession>A0A5N5LEX3</accession>
<dbReference type="GO" id="GO:0003700">
    <property type="term" value="F:DNA-binding transcription factor activity"/>
    <property type="evidence" value="ECO:0007669"/>
    <property type="project" value="InterPro"/>
</dbReference>
<keyword evidence="4" id="KW-0804">Transcription</keyword>
<dbReference type="PANTHER" id="PTHR31140:SF145">
    <property type="entry name" value="TF-B3 DOMAIN-CONTAINING PROTEIN"/>
    <property type="match status" value="1"/>
</dbReference>
<dbReference type="Pfam" id="PF02362">
    <property type="entry name" value="B3"/>
    <property type="match status" value="1"/>
</dbReference>
<dbReference type="InterPro" id="IPR003340">
    <property type="entry name" value="B3_DNA-bd"/>
</dbReference>
<dbReference type="InterPro" id="IPR044800">
    <property type="entry name" value="LEC2-like"/>
</dbReference>
<comment type="subcellular location">
    <subcellularLocation>
        <location evidence="1">Nucleus</location>
    </subcellularLocation>
</comment>
<keyword evidence="2" id="KW-0805">Transcription regulation</keyword>
<proteinExistence type="predicted"/>
<name>A0A5N5LEX3_9ROSI</name>